<proteinExistence type="predicted"/>
<dbReference type="KEGG" id="err:DVR09_16660"/>
<dbReference type="Proteomes" id="UP000254508">
    <property type="component" value="Plasmid unnamed"/>
</dbReference>
<name>A0A345YJI2_9SPHN</name>
<keyword evidence="2" id="KW-1185">Reference proteome</keyword>
<gene>
    <name evidence="1" type="ORF">DVR09_16660</name>
</gene>
<protein>
    <submittedName>
        <fullName evidence="1">Uncharacterized protein</fullName>
    </submittedName>
</protein>
<evidence type="ECO:0000313" key="1">
    <source>
        <dbReference type="EMBL" id="AXK44084.1"/>
    </source>
</evidence>
<evidence type="ECO:0000313" key="2">
    <source>
        <dbReference type="Proteomes" id="UP000254508"/>
    </source>
</evidence>
<sequence>MAIQTFPLQLDLKTPPATAGEAQALCARIETILVEHLGDALACHEGGAICLQPIAGVHQRTTTIPE</sequence>
<keyword evidence="1" id="KW-0614">Plasmid</keyword>
<geneLocation type="plasmid" evidence="1 2">
    <name>unnamed</name>
</geneLocation>
<reference evidence="1 2" key="1">
    <citation type="submission" date="2018-07" db="EMBL/GenBank/DDBJ databases">
        <title>Genome sequence of Erythrobacter strain YH-07, an antagonistic bacterium isolated from Yellow Sea.</title>
        <authorList>
            <person name="Tang T."/>
            <person name="Liu Q."/>
            <person name="Sun X."/>
        </authorList>
    </citation>
    <scope>NUCLEOTIDE SEQUENCE [LARGE SCALE GENOMIC DNA]</scope>
    <source>
        <strain evidence="1 2">YH-07</strain>
        <plasmid evidence="1 2">unnamed</plasmid>
    </source>
</reference>
<dbReference type="EMBL" id="CP031358">
    <property type="protein sequence ID" value="AXK44084.1"/>
    <property type="molecule type" value="Genomic_DNA"/>
</dbReference>
<accession>A0A345YJI2</accession>
<organism evidence="1 2">
    <name type="scientific">Erythrobacter aureus</name>
    <dbReference type="NCBI Taxonomy" id="2182384"/>
    <lineage>
        <taxon>Bacteria</taxon>
        <taxon>Pseudomonadati</taxon>
        <taxon>Pseudomonadota</taxon>
        <taxon>Alphaproteobacteria</taxon>
        <taxon>Sphingomonadales</taxon>
        <taxon>Erythrobacteraceae</taxon>
        <taxon>Erythrobacter/Porphyrobacter group</taxon>
        <taxon>Erythrobacter</taxon>
    </lineage>
</organism>
<dbReference type="AlphaFoldDB" id="A0A345YJI2"/>